<organism evidence="1 2">
    <name type="scientific">Chaetomium tenue</name>
    <dbReference type="NCBI Taxonomy" id="1854479"/>
    <lineage>
        <taxon>Eukaryota</taxon>
        <taxon>Fungi</taxon>
        <taxon>Dikarya</taxon>
        <taxon>Ascomycota</taxon>
        <taxon>Pezizomycotina</taxon>
        <taxon>Sordariomycetes</taxon>
        <taxon>Sordariomycetidae</taxon>
        <taxon>Sordariales</taxon>
        <taxon>Chaetomiaceae</taxon>
        <taxon>Chaetomium</taxon>
    </lineage>
</organism>
<accession>A0ACB7P2I6</accession>
<evidence type="ECO:0000313" key="1">
    <source>
        <dbReference type="EMBL" id="KAH6623228.1"/>
    </source>
</evidence>
<proteinExistence type="predicted"/>
<name>A0ACB7P2I6_9PEZI</name>
<dbReference type="Proteomes" id="UP000724584">
    <property type="component" value="Unassembled WGS sequence"/>
</dbReference>
<reference evidence="1 2" key="1">
    <citation type="journal article" date="2021" name="Nat. Commun.">
        <title>Genetic determinants of endophytism in the Arabidopsis root mycobiome.</title>
        <authorList>
            <person name="Mesny F."/>
            <person name="Miyauchi S."/>
            <person name="Thiergart T."/>
            <person name="Pickel B."/>
            <person name="Atanasova L."/>
            <person name="Karlsson M."/>
            <person name="Huettel B."/>
            <person name="Barry K.W."/>
            <person name="Haridas S."/>
            <person name="Chen C."/>
            <person name="Bauer D."/>
            <person name="Andreopoulos W."/>
            <person name="Pangilinan J."/>
            <person name="LaButti K."/>
            <person name="Riley R."/>
            <person name="Lipzen A."/>
            <person name="Clum A."/>
            <person name="Drula E."/>
            <person name="Henrissat B."/>
            <person name="Kohler A."/>
            <person name="Grigoriev I.V."/>
            <person name="Martin F.M."/>
            <person name="Hacquard S."/>
        </authorList>
    </citation>
    <scope>NUCLEOTIDE SEQUENCE [LARGE SCALE GENOMIC DNA]</scope>
    <source>
        <strain evidence="1 2">MPI-SDFR-AT-0079</strain>
    </source>
</reference>
<evidence type="ECO:0000313" key="2">
    <source>
        <dbReference type="Proteomes" id="UP000724584"/>
    </source>
</evidence>
<protein>
    <submittedName>
        <fullName evidence="1">Aspartic peptidase domain-containing protein</fullName>
    </submittedName>
</protein>
<gene>
    <name evidence="1" type="ORF">F5144DRAFT_615068</name>
</gene>
<keyword evidence="2" id="KW-1185">Reference proteome</keyword>
<sequence>MISLPSLFALSLVVLRLVLAAEPRQAVWSKQAFGPDGPWNAVEVSIGSQPNIALFPGRMFHTYVTTSDYCAFNNSVPHCASGTYLKDKIVTGSSNSNPARRISYRPETQLLTAGIEARGLANMYLETMSMQFATNIVDVQNHSIALIESQSQMFAYPDGTLYPIFTGCLSIGAPDRQQVFTGGGAMPTVNASMIPWALESAGETPSSSFGLHYGSAGVTAKMSGSLLFGGYDRNRVIGPILSLDADFRNPVTLQDISLHVIKGASPFRHPPTTDTNTNTTPPPHNITGLLTQDDSNNNNNPSHRTTLPIILDPCSPYLTLPKPTCDAIAAHLPVTYNATLGLYLWDTTSPRYPLLVSSASTLAFTFMDSRTNTASHTIHVPFPHLNLTLTPPFTAPGSERPYFPCYTGNVPGGGAYALGRAFFQDAFLGANWERGTAWLAQAPGPNIPVGVDAVGVAAGEAGIEGGGNDWVVAPTMPVPSEGATPPGYGGQQYGSKWPDAVWVEPAETEATHNAIYEMPGNDHSPESSSR</sequence>
<comment type="caution">
    <text evidence="1">The sequence shown here is derived from an EMBL/GenBank/DDBJ whole genome shotgun (WGS) entry which is preliminary data.</text>
</comment>
<dbReference type="EMBL" id="JAGIZQ010000006">
    <property type="protein sequence ID" value="KAH6623228.1"/>
    <property type="molecule type" value="Genomic_DNA"/>
</dbReference>